<geneLocation type="chloroplast" evidence="1"/>
<reference evidence="1" key="1">
    <citation type="journal article" date="2017" name="J. Phycol.">
        <title>Analysis of chloroplast genomes and a supermatrix inform reclassification of the Rhodomelaceae (Rhodophyta).</title>
        <authorList>
            <person name="Diaz-Tapia P."/>
            <person name="Maggs C.A."/>
            <person name="West J.A."/>
            <person name="Verbruggen H."/>
        </authorList>
    </citation>
    <scope>NUCLEOTIDE SEQUENCE</scope>
    <source>
        <strain evidence="1">JW3780</strain>
    </source>
</reference>
<name>A0A1Z1M764_9FLOR</name>
<keyword evidence="1" id="KW-0934">Plastid</keyword>
<accession>A0A1Z1M764</accession>
<sequence length="127" mass="15337">MQHNLSIFLNQINGDWCLQENFYLLFYKQQKQYKERVSFLKNPPDSKFHIFNFLIKNVNSHKSLFKLEKVTTNGITIIGINRNRQVNYKEYIYLINNNFMISLIIIKNLHKKKYLGVKISSYIRLMQ</sequence>
<organism evidence="1">
    <name type="scientific">Symphyocladiella dendroidea</name>
    <dbReference type="NCBI Taxonomy" id="2506487"/>
    <lineage>
        <taxon>Eukaryota</taxon>
        <taxon>Rhodophyta</taxon>
        <taxon>Florideophyceae</taxon>
        <taxon>Rhodymeniophycidae</taxon>
        <taxon>Ceramiales</taxon>
        <taxon>Rhodomelaceae</taxon>
        <taxon>Pterosiphonieae</taxon>
        <taxon>Symphyocladiella</taxon>
    </lineage>
</organism>
<protein>
    <submittedName>
        <fullName evidence="1">Uncharacterized protein</fullName>
    </submittedName>
</protein>
<evidence type="ECO:0000313" key="1">
    <source>
        <dbReference type="EMBL" id="ARW61856.1"/>
    </source>
</evidence>
<dbReference type="AlphaFoldDB" id="A0A1Z1M764"/>
<dbReference type="GeneID" id="33354967"/>
<keyword evidence="1" id="KW-0150">Chloroplast</keyword>
<dbReference type="EMBL" id="MF101420">
    <property type="protein sequence ID" value="ARW61856.1"/>
    <property type="molecule type" value="Genomic_DNA"/>
</dbReference>
<dbReference type="RefSeq" id="YP_009393294.1">
    <property type="nucleotide sequence ID" value="NC_035267.1"/>
</dbReference>
<proteinExistence type="predicted"/>
<gene>
    <name evidence="1" type="primary">ycf58</name>
</gene>